<name>K4A2S3_SETIT</name>
<dbReference type="InParanoid" id="K4A2S3"/>
<dbReference type="Gramene" id="KQL24601">
    <property type="protein sequence ID" value="KQL24601"/>
    <property type="gene ID" value="SETIT_033175mg"/>
</dbReference>
<dbReference type="EnsemblPlants" id="KQL24601">
    <property type="protein sequence ID" value="KQL24601"/>
    <property type="gene ID" value="SETIT_033175mg"/>
</dbReference>
<dbReference type="HOGENOM" id="CLU_1910284_0_0_1"/>
<dbReference type="AlphaFoldDB" id="K4A2S3"/>
<evidence type="ECO:0000313" key="1">
    <source>
        <dbReference type="EnsemblPlants" id="KQL24601"/>
    </source>
</evidence>
<dbReference type="EMBL" id="AGNK02001101">
    <property type="status" value="NOT_ANNOTATED_CDS"/>
    <property type="molecule type" value="Genomic_DNA"/>
</dbReference>
<reference evidence="2" key="1">
    <citation type="journal article" date="2012" name="Nat. Biotechnol.">
        <title>Reference genome sequence of the model plant Setaria.</title>
        <authorList>
            <person name="Bennetzen J.L."/>
            <person name="Schmutz J."/>
            <person name="Wang H."/>
            <person name="Percifield R."/>
            <person name="Hawkins J."/>
            <person name="Pontaroli A.C."/>
            <person name="Estep M."/>
            <person name="Feng L."/>
            <person name="Vaughn J.N."/>
            <person name="Grimwood J."/>
            <person name="Jenkins J."/>
            <person name="Barry K."/>
            <person name="Lindquist E."/>
            <person name="Hellsten U."/>
            <person name="Deshpande S."/>
            <person name="Wang X."/>
            <person name="Wu X."/>
            <person name="Mitros T."/>
            <person name="Triplett J."/>
            <person name="Yang X."/>
            <person name="Ye C.Y."/>
            <person name="Mauro-Herrera M."/>
            <person name="Wang L."/>
            <person name="Li P."/>
            <person name="Sharma M."/>
            <person name="Sharma R."/>
            <person name="Ronald P.C."/>
            <person name="Panaud O."/>
            <person name="Kellogg E.A."/>
            <person name="Brutnell T.P."/>
            <person name="Doust A.N."/>
            <person name="Tuskan G.A."/>
            <person name="Rokhsar D."/>
            <person name="Devos K.M."/>
        </authorList>
    </citation>
    <scope>NUCLEOTIDE SEQUENCE [LARGE SCALE GENOMIC DNA]</scope>
    <source>
        <strain evidence="2">cv. Yugu1</strain>
    </source>
</reference>
<protein>
    <submittedName>
        <fullName evidence="1">Uncharacterized protein</fullName>
    </submittedName>
</protein>
<reference evidence="1" key="2">
    <citation type="submission" date="2018-08" db="UniProtKB">
        <authorList>
            <consortium name="EnsemblPlants"/>
        </authorList>
    </citation>
    <scope>IDENTIFICATION</scope>
    <source>
        <strain evidence="1">Yugu1</strain>
    </source>
</reference>
<organism evidence="1 2">
    <name type="scientific">Setaria italica</name>
    <name type="common">Foxtail millet</name>
    <name type="synonym">Panicum italicum</name>
    <dbReference type="NCBI Taxonomy" id="4555"/>
    <lineage>
        <taxon>Eukaryota</taxon>
        <taxon>Viridiplantae</taxon>
        <taxon>Streptophyta</taxon>
        <taxon>Embryophyta</taxon>
        <taxon>Tracheophyta</taxon>
        <taxon>Spermatophyta</taxon>
        <taxon>Magnoliopsida</taxon>
        <taxon>Liliopsida</taxon>
        <taxon>Poales</taxon>
        <taxon>Poaceae</taxon>
        <taxon>PACMAD clade</taxon>
        <taxon>Panicoideae</taxon>
        <taxon>Panicodae</taxon>
        <taxon>Paniceae</taxon>
        <taxon>Cenchrinae</taxon>
        <taxon>Setaria</taxon>
    </lineage>
</organism>
<keyword evidence="2" id="KW-1185">Reference proteome</keyword>
<accession>K4A2S3</accession>
<dbReference type="Proteomes" id="UP000004995">
    <property type="component" value="Unassembled WGS sequence"/>
</dbReference>
<sequence length="133" mass="14855">MTESGLSCSQILQAHTSLFPSLLRPLAPSDPRTLEINPQAPLQSVQLLCGGDQGPILSQTREVSCMPSPTPNLRRCIPRPHRFRSPFVQLRRVDALTKNNQRGNNDKLATSRKGNDNYKARGKIRFGFLQCTE</sequence>
<proteinExistence type="predicted"/>
<evidence type="ECO:0000313" key="2">
    <source>
        <dbReference type="Proteomes" id="UP000004995"/>
    </source>
</evidence>